<proteinExistence type="predicted"/>
<evidence type="ECO:0000313" key="3">
    <source>
        <dbReference type="Proteomes" id="UP000050277"/>
    </source>
</evidence>
<evidence type="ECO:0008006" key="4">
    <source>
        <dbReference type="Google" id="ProtNLM"/>
    </source>
</evidence>
<evidence type="ECO:0000256" key="1">
    <source>
        <dbReference type="SAM" id="MobiDB-lite"/>
    </source>
</evidence>
<dbReference type="OrthoDB" id="1047854at2"/>
<dbReference type="PATRIC" id="fig|70996.4.peg.2687"/>
<dbReference type="AlphaFoldDB" id="A0A0P6YBT1"/>
<sequence>MAKKPVEIIIIAKDGATKTIKGVANAVDDLGKAGSSVEKTSTAIDGIGESSSRSSSKVDQFVGTLEKVASVTAIIETGQKALDWVEEGNKVNSIASSYQKLAEAENVQADLLLGKMRTASKGYIDDVTLMAGANKALLQGGDELANELPKILQIAGAAAKANGGDIKQLYGDIVEGIVKAEPEILDNAGLTLNLTQVYDDWAKSLGKTANELDQAEKSQALLNAVLEQGDGFLAKVGDSSLEAGSSLQKLKADIINAKNELQGLASVGLEELLSGGDFSKMKGDSQALESGADYSQYIQSLKAAKMETTALSQSQYEAAQAMVANGASADDTAVKMRDLKNIMDEIRADDGIGMAFAMNLGNLALVSESAADRTDRLEKQINKIAAASPEAAAATTELLNTYNEHQITTETLMGRLDLLEMKYVETTNTTFGYADAQEMANEKFDEATSSAATLMDALFALTDAEWEMSEGQVNAINTTLDQALAAEELAAQNDILNSVMAGVMDGTYSQADAMNILTNQLGLQGPVLDAMVAKWINLHNAIAGRLGSVSGINAAKQLKGAIDYTLDPPNLTPAYEKPKKGRSGSKRNGSGGKSEEVKEREREEKELAKIEERIAKTEEKFNKQAEKLEQDHVKRRQAIWDDFYKKQLAALEKFNRDKFGDQLSFFDSLKGMEDEARTRAIAKETEAWEKSQQLAATKGPQVADEWYKMRIEQIKADEDRAAAIADLEQKVTDEMDAAQKARLQNELNYQKELDRRHDVKDQEDLKRLEDGGDQLAKERDEQLADEDQRFKESQDDLLANYKETLEEVAGKTDEFTSRIVSAIDTMIAGFDRMASAAGTAASASGGGEVDGSHAGGLFRVPYDNYIAKLHKGERVLTRMEAKDYDRITSRPMPRGGDMRIPSAPMVGSSSRTTINNRAVVHASFGNGAPRAEVAAARGDLQRMYEDSMAEMARDDKRKKFMGG</sequence>
<gene>
    <name evidence="2" type="ORF">SE18_05160</name>
</gene>
<dbReference type="Proteomes" id="UP000050277">
    <property type="component" value="Unassembled WGS sequence"/>
</dbReference>
<keyword evidence="3" id="KW-1185">Reference proteome</keyword>
<feature type="region of interest" description="Disordered" evidence="1">
    <location>
        <begin position="567"/>
        <end position="603"/>
    </location>
</feature>
<comment type="caution">
    <text evidence="2">The sequence shown here is derived from an EMBL/GenBank/DDBJ whole genome shotgun (WGS) entry which is preliminary data.</text>
</comment>
<dbReference type="STRING" id="70996.SE18_05160"/>
<accession>A0A0P6YBT1</accession>
<feature type="region of interest" description="Disordered" evidence="1">
    <location>
        <begin position="887"/>
        <end position="910"/>
    </location>
</feature>
<protein>
    <recommendedName>
        <fullName evidence="4">Bacteriophage tail tape measure C-terminal domain-containing protein</fullName>
    </recommendedName>
</protein>
<evidence type="ECO:0000313" key="2">
    <source>
        <dbReference type="EMBL" id="KPL90756.1"/>
    </source>
</evidence>
<organism evidence="2 3">
    <name type="scientific">Herpetosiphon geysericola</name>
    <dbReference type="NCBI Taxonomy" id="70996"/>
    <lineage>
        <taxon>Bacteria</taxon>
        <taxon>Bacillati</taxon>
        <taxon>Chloroflexota</taxon>
        <taxon>Chloroflexia</taxon>
        <taxon>Herpetosiphonales</taxon>
        <taxon>Herpetosiphonaceae</taxon>
        <taxon>Herpetosiphon</taxon>
    </lineage>
</organism>
<dbReference type="EMBL" id="LGKP01000010">
    <property type="protein sequence ID" value="KPL90756.1"/>
    <property type="molecule type" value="Genomic_DNA"/>
</dbReference>
<feature type="compositionally biased region" description="Basic and acidic residues" evidence="1">
    <location>
        <begin position="593"/>
        <end position="603"/>
    </location>
</feature>
<reference evidence="2 3" key="1">
    <citation type="submission" date="2015-07" db="EMBL/GenBank/DDBJ databases">
        <title>Whole genome sequence of Herpetosiphon geysericola DSM 7119.</title>
        <authorList>
            <person name="Hemp J."/>
            <person name="Ward L.M."/>
            <person name="Pace L.A."/>
            <person name="Fischer W.W."/>
        </authorList>
    </citation>
    <scope>NUCLEOTIDE SEQUENCE [LARGE SCALE GENOMIC DNA]</scope>
    <source>
        <strain evidence="2 3">DSM 7119</strain>
    </source>
</reference>
<feature type="region of interest" description="Disordered" evidence="1">
    <location>
        <begin position="753"/>
        <end position="794"/>
    </location>
</feature>
<name>A0A0P6YBT1_9CHLR</name>
<dbReference type="RefSeq" id="WP_152976555.1">
    <property type="nucleotide sequence ID" value="NZ_LGKP01000010.1"/>
</dbReference>